<comment type="caution">
    <text evidence="5">The sequence shown here is derived from an EMBL/GenBank/DDBJ whole genome shotgun (WGS) entry which is preliminary data.</text>
</comment>
<dbReference type="RefSeq" id="WP_163462102.1">
    <property type="nucleotide sequence ID" value="NZ_JAAAMG010000004.1"/>
</dbReference>
<evidence type="ECO:0000259" key="4">
    <source>
        <dbReference type="Pfam" id="PF24801"/>
    </source>
</evidence>
<keyword evidence="3" id="KW-0472">Membrane</keyword>
<evidence type="ECO:0000256" key="1">
    <source>
        <dbReference type="ARBA" id="ARBA00023054"/>
    </source>
</evidence>
<evidence type="ECO:0000256" key="2">
    <source>
        <dbReference type="SAM" id="Coils"/>
    </source>
</evidence>
<proteinExistence type="predicted"/>
<dbReference type="PANTHER" id="PTHR23160:SF19">
    <property type="entry name" value="MYOSIN HEAVY CHAIN-RELATED PROTEIN"/>
    <property type="match status" value="1"/>
</dbReference>
<keyword evidence="3" id="KW-0812">Transmembrane</keyword>
<dbReference type="PANTHER" id="PTHR23160">
    <property type="entry name" value="SYNAPTONEMAL COMPLEX PROTEIN-RELATED"/>
    <property type="match status" value="1"/>
</dbReference>
<keyword evidence="3" id="KW-1133">Transmembrane helix</keyword>
<feature type="transmembrane region" description="Helical" evidence="3">
    <location>
        <begin position="102"/>
        <end position="120"/>
    </location>
</feature>
<dbReference type="Proteomes" id="UP000469011">
    <property type="component" value="Unassembled WGS sequence"/>
</dbReference>
<feature type="non-terminal residue" evidence="5">
    <location>
        <position position="1986"/>
    </location>
</feature>
<dbReference type="NCBIfam" id="NF040662">
    <property type="entry name" value="attach_TipJ_rel"/>
    <property type="match status" value="1"/>
</dbReference>
<dbReference type="Gene3D" id="1.20.5.340">
    <property type="match status" value="1"/>
</dbReference>
<dbReference type="EMBL" id="JAAAMG010000004">
    <property type="protein sequence ID" value="NDW04079.1"/>
    <property type="molecule type" value="Genomic_DNA"/>
</dbReference>
<name>A0A6N9T2H0_9HYPH</name>
<evidence type="ECO:0000313" key="5">
    <source>
        <dbReference type="EMBL" id="NDW04079.1"/>
    </source>
</evidence>
<dbReference type="InterPro" id="IPR055385">
    <property type="entry name" value="GpJ_HDII-ins2"/>
</dbReference>
<organism evidence="5 6">
    <name type="scientific">Jiella pacifica</name>
    <dbReference type="NCBI Taxonomy" id="2696469"/>
    <lineage>
        <taxon>Bacteria</taxon>
        <taxon>Pseudomonadati</taxon>
        <taxon>Pseudomonadota</taxon>
        <taxon>Alphaproteobacteria</taxon>
        <taxon>Hyphomicrobiales</taxon>
        <taxon>Aurantimonadaceae</taxon>
        <taxon>Jiella</taxon>
    </lineage>
</organism>
<keyword evidence="6" id="KW-1185">Reference proteome</keyword>
<evidence type="ECO:0000313" key="6">
    <source>
        <dbReference type="Proteomes" id="UP000469011"/>
    </source>
</evidence>
<protein>
    <recommendedName>
        <fullName evidence="4">Tip attachment protein J HDII-ins2 domain-containing protein</fullName>
    </recommendedName>
</protein>
<evidence type="ECO:0000256" key="3">
    <source>
        <dbReference type="SAM" id="Phobius"/>
    </source>
</evidence>
<keyword evidence="1 2" id="KW-0175">Coiled coil</keyword>
<feature type="coiled-coil region" evidence="2">
    <location>
        <begin position="891"/>
        <end position="918"/>
    </location>
</feature>
<sequence length="1986" mass="208486">MNSLVRSPIQGELLGPGETVEVVAALHPLKRERVRIRVPSGSSVAEVVEICAAEGKVSRLAVGAHVSVNGETVAQERWDGHRVVTGDVVVVRAVAGKAVGNLLRTILSIALVVFASFIVGPSVLGIAGTILGTVVSAAIVFGGNLALNSLFPATDTRAIDDRKQVYSISSRQNQAARWQPIPVVLGEHRVAAKYAASPYTEFDGDDQYLRMLFVWGHGPLELSAIKIGETPIEDFDDVEIQTFGGYPDDGQQTLYPSEVVQLDLGNLELAQEDGLVKRSSAAEASEIVVDVVWPNGLVNIDTSTGDKGKHTWRGTLTLRDDDTNAVLRTILIVESAKSYDPIRKSYRFKDLDGVRAYSVGLQKTSDDHGDDHADTAIWSALKTFRTSPPIEYGKPLAITALRIRATKQLNGVITDLTALARAKAKSWTGSAWMDDTPTRSAADLFRLVLQGPGNARPKTDAQIDLAAVERWADLCRLFGWTFDMYRDFKASVRDTLKDICAAGRAVPVFVDGKFSVAMEDSLAPIVQAFTPRNSRNFSVVYNYRELPHGLRVKFVNRDKDYVEDETLVFDDGWNKETATLFEQVEFPGVTDPDLIFRHARYRIAEAKLRSRVLRFTTDLEHLVCSRGDRLRIAHDVVKLGLSQGRIRAVAGNEVAVDEPVVMEAGKSYGMRVRKASVVETVLAIANDPGEHHTVTFTGTTPSVGDAFMFGLAGEETAVFRLLSIKPGKNFSAELQVVDDAPGITSADTGPIVDPGSAVVVDPPLALYRPRNLSLAQSIEQRDGINAQITKVYWTVRAGGPRMDRYLLVAQAAIDGVLTEHRATVAGDVFFAEFVNLETADWTFRAQGFTVDGRWTGFSDPITLDQILPEDVIGVGLGQLTQATRELLATIRADIDAAVEDAETLASELQAQANDLAAEAQARVAEDVALADELAAEAQARIAAVAANAAAVAAEAQARLASVQALADDLAAEAQARGEDVATLAAADAALAEDLAAEAQARGDAVADLAAEDAALAQEIATEAQARIADIAAETDARTQAVADQAAALTAEAAERLANIRVQALDLRALADRLLDIDALMAESATLGLDQIREVRTRIDVVRDGITAAYTDAITLATGPSSALAQRMTGLEAEIVEESSSRSAEVTRLDQAIVTGDAAAASSREVLATQIRGGYDGSDAALAGGMIGSLRSTFASQYEALTESLVSLQAGVDEQFDFQQLWLFDDDGEGWAGNGAPTWIPGGWLRPADHASDPYVASADGLGVSGDQYGQVRARIRRTGSPVWEGRLWWTLAEGAGWSAPQSVTIAEPTFADNGTAVVVWETDATGTIERLRLDLSAAQTASDYFEIDWIAIGRPSPGASIASQEALRQTVVNGLASEATAREQLATSLTGAADPDGLALGDLSSGLLYQERTARSSADAALSQSILGLEASLDDAETALSASATALQSLTTRVSTAEGTIDGQGAAIVANSEALTALEGEVAGKASSTALDQLSQEVATLGGDGLQSQASALRSVTARLLDLEMGLAEQEALGLVGDHATRQAVATAYEQLDAYTRLVEGRVETEAKRVDGLSLTLGGKADLSIVNATRAEVVAQGSLLQTQVAAVTSLQQAIGTKADLQAVTSLSQAVDQQGADIALVNSALTSLQGEVADKASGSVVAALSQAVEQQGEAIALVNSAVTSLEGEVDGKADGSVVDALSQTINQQGDAIGLVNSAVTSLQGEVDGKASGSVVTALSQAVDQQGEAIALVNSALTSLQGEVDGKADGSVVAALSQEVNQQGEAIDLVNSAVTSLQGELGGKADGSVVDALSQTVNQQGEAIALVNSAVTSLQGEVDGKASGSVVAALSQAVDQQGEDIALVNSALTSLQGEVDGKADGSVVDQLFQEVATLGGDGFASQAGALRSVTARLLDLEMGLAEQEALGLAGDQATRQAVATAYEQLDAYTRLVDGRVESEAKRVDGLSLTLGGKADVSVVNATRAEVVA</sequence>
<dbReference type="Pfam" id="PF24801">
    <property type="entry name" value="FNIII-A_GpJ"/>
    <property type="match status" value="1"/>
</dbReference>
<accession>A0A6N9T2H0</accession>
<reference evidence="5 6" key="1">
    <citation type="submission" date="2020-01" db="EMBL/GenBank/DDBJ databases">
        <title>Jiella pacifica sp. nov.</title>
        <authorList>
            <person name="Xue Z."/>
            <person name="Zhu S."/>
            <person name="Chen J."/>
            <person name="Yang J."/>
        </authorList>
    </citation>
    <scope>NUCLEOTIDE SEQUENCE [LARGE SCALE GENOMIC DNA]</scope>
    <source>
        <strain evidence="5 6">40Bstr34</strain>
    </source>
</reference>
<feature type="domain" description="Tip attachment protein J HDII-ins2" evidence="4">
    <location>
        <begin position="266"/>
        <end position="385"/>
    </location>
</feature>
<gene>
    <name evidence="5" type="ORF">GTK09_06515</name>
</gene>